<dbReference type="InterPro" id="IPR029016">
    <property type="entry name" value="GAF-like_dom_sf"/>
</dbReference>
<protein>
    <submittedName>
        <fullName evidence="3">GAF domain-containing protein</fullName>
    </submittedName>
</protein>
<proteinExistence type="predicted"/>
<dbReference type="InterPro" id="IPR003018">
    <property type="entry name" value="GAF"/>
</dbReference>
<evidence type="ECO:0000313" key="4">
    <source>
        <dbReference type="Proteomes" id="UP000563094"/>
    </source>
</evidence>
<gene>
    <name evidence="3" type="ORF">FHS90_002900</name>
</gene>
<dbReference type="PANTHER" id="PTHR43102">
    <property type="entry name" value="SLR1143 PROTEIN"/>
    <property type="match status" value="1"/>
</dbReference>
<feature type="domain" description="GAF" evidence="2">
    <location>
        <begin position="10"/>
        <end position="154"/>
    </location>
</feature>
<name>A0A839GTN9_9BACT</name>
<dbReference type="Proteomes" id="UP000563094">
    <property type="component" value="Unassembled WGS sequence"/>
</dbReference>
<evidence type="ECO:0000259" key="2">
    <source>
        <dbReference type="SMART" id="SM00065"/>
    </source>
</evidence>
<dbReference type="SUPFAM" id="SSF55781">
    <property type="entry name" value="GAF domain-like"/>
    <property type="match status" value="1"/>
</dbReference>
<dbReference type="RefSeq" id="WP_220483069.1">
    <property type="nucleotide sequence ID" value="NZ_JACJIQ010000011.1"/>
</dbReference>
<dbReference type="Gene3D" id="3.30.450.40">
    <property type="match status" value="1"/>
</dbReference>
<keyword evidence="4" id="KW-1185">Reference proteome</keyword>
<dbReference type="PANTHER" id="PTHR43102:SF2">
    <property type="entry name" value="GAF DOMAIN-CONTAINING PROTEIN"/>
    <property type="match status" value="1"/>
</dbReference>
<comment type="caution">
    <text evidence="3">The sequence shown here is derived from an EMBL/GenBank/DDBJ whole genome shotgun (WGS) entry which is preliminary data.</text>
</comment>
<organism evidence="3 4">
    <name type="scientific">Rufibacter quisquiliarum</name>
    <dbReference type="NCBI Taxonomy" id="1549639"/>
    <lineage>
        <taxon>Bacteria</taxon>
        <taxon>Pseudomonadati</taxon>
        <taxon>Bacteroidota</taxon>
        <taxon>Cytophagia</taxon>
        <taxon>Cytophagales</taxon>
        <taxon>Hymenobacteraceae</taxon>
        <taxon>Rufibacter</taxon>
    </lineage>
</organism>
<sequence length="180" mass="20286">MAEYELLDTTAEEELDELTELASQVCGVPISLISLLSKDRQWFKSKLGLTISETPRSVSFCHHAIQGNGLFEVEDATTDHRFKDNALVTGNPNIKFYAGVPLVTPQGHALGSLCVIDTQPRILTQEQRLALEVLARQVMLHFELRRIRLEREREKGQLALVQQQLAQLQKVMNSQNPPLN</sequence>
<keyword evidence="1" id="KW-0175">Coiled coil</keyword>
<dbReference type="AlphaFoldDB" id="A0A839GTN9"/>
<dbReference type="Pfam" id="PF01590">
    <property type="entry name" value="GAF"/>
    <property type="match status" value="1"/>
</dbReference>
<dbReference type="EMBL" id="JACJIQ010000011">
    <property type="protein sequence ID" value="MBA9078176.1"/>
    <property type="molecule type" value="Genomic_DNA"/>
</dbReference>
<reference evidence="3 4" key="1">
    <citation type="submission" date="2020-08" db="EMBL/GenBank/DDBJ databases">
        <title>Genomic Encyclopedia of Type Strains, Phase IV (KMG-IV): sequencing the most valuable type-strain genomes for metagenomic binning, comparative biology and taxonomic classification.</title>
        <authorList>
            <person name="Goeker M."/>
        </authorList>
    </citation>
    <scope>NUCLEOTIDE SEQUENCE [LARGE SCALE GENOMIC DNA]</scope>
    <source>
        <strain evidence="3 4">DSM 29854</strain>
    </source>
</reference>
<feature type="coiled-coil region" evidence="1">
    <location>
        <begin position="144"/>
        <end position="171"/>
    </location>
</feature>
<dbReference type="SMART" id="SM00065">
    <property type="entry name" value="GAF"/>
    <property type="match status" value="1"/>
</dbReference>
<evidence type="ECO:0000313" key="3">
    <source>
        <dbReference type="EMBL" id="MBA9078176.1"/>
    </source>
</evidence>
<accession>A0A839GTN9</accession>
<evidence type="ECO:0000256" key="1">
    <source>
        <dbReference type="SAM" id="Coils"/>
    </source>
</evidence>